<keyword evidence="2" id="KW-1185">Reference proteome</keyword>
<dbReference type="OrthoDB" id="10486026at2759"/>
<accession>A0A9W6BH44</accession>
<dbReference type="EMBL" id="BRXU01000004">
    <property type="protein sequence ID" value="GLC51683.1"/>
    <property type="molecule type" value="Genomic_DNA"/>
</dbReference>
<sequence>MAPFQNLRKRMRLTWQQRAAGLAMALFVLTHSPTFSFQVEYSDNTIRTLKWSPLQTVAVGLIKTQPDMAPWTRYYLLPGTFFEQFVLTIDACYVNPSLSNPCDWSKLTDWKGLLERADISDKVDVFSEKMGEHRQFVQGSAAAATVFSFTCIVLDGAFGLVAAYAGLAYTTYLAGCEQISVTNMCAAMMIAVYIMMSGGDDTNPAPAPRTEAAKETKKLK</sequence>
<evidence type="ECO:0000313" key="1">
    <source>
        <dbReference type="EMBL" id="GLC51683.1"/>
    </source>
</evidence>
<dbReference type="AlphaFoldDB" id="A0A9W6BH44"/>
<comment type="caution">
    <text evidence="1">The sequence shown here is derived from an EMBL/GenBank/DDBJ whole genome shotgun (WGS) entry which is preliminary data.</text>
</comment>
<reference evidence="1 2" key="1">
    <citation type="journal article" date="2023" name="Commun. Biol.">
        <title>Reorganization of the ancestral sex-determining regions during the evolution of trioecy in Pleodorina starrii.</title>
        <authorList>
            <person name="Takahashi K."/>
            <person name="Suzuki S."/>
            <person name="Kawai-Toyooka H."/>
            <person name="Yamamoto K."/>
            <person name="Hamaji T."/>
            <person name="Ootsuki R."/>
            <person name="Yamaguchi H."/>
            <person name="Kawachi M."/>
            <person name="Higashiyama T."/>
            <person name="Nozaki H."/>
        </authorList>
    </citation>
    <scope>NUCLEOTIDE SEQUENCE [LARGE SCALE GENOMIC DNA]</scope>
    <source>
        <strain evidence="1 2">NIES-4479</strain>
    </source>
</reference>
<evidence type="ECO:0000313" key="2">
    <source>
        <dbReference type="Proteomes" id="UP001165080"/>
    </source>
</evidence>
<name>A0A9W6BH44_9CHLO</name>
<dbReference type="Proteomes" id="UP001165080">
    <property type="component" value="Unassembled WGS sequence"/>
</dbReference>
<organism evidence="1 2">
    <name type="scientific">Pleodorina starrii</name>
    <dbReference type="NCBI Taxonomy" id="330485"/>
    <lineage>
        <taxon>Eukaryota</taxon>
        <taxon>Viridiplantae</taxon>
        <taxon>Chlorophyta</taxon>
        <taxon>core chlorophytes</taxon>
        <taxon>Chlorophyceae</taxon>
        <taxon>CS clade</taxon>
        <taxon>Chlamydomonadales</taxon>
        <taxon>Volvocaceae</taxon>
        <taxon>Pleodorina</taxon>
    </lineage>
</organism>
<gene>
    <name evidence="1" type="primary">PLEST004989</name>
    <name evidence="1" type="ORF">PLESTB_000528800</name>
</gene>
<proteinExistence type="predicted"/>
<protein>
    <submittedName>
        <fullName evidence="1">Uncharacterized protein</fullName>
    </submittedName>
</protein>